<reference evidence="1 2" key="1">
    <citation type="submission" date="2021-09" db="EMBL/GenBank/DDBJ databases">
        <title>Genomic insights and catalytic innovation underlie evolution of tropane alkaloids biosynthesis.</title>
        <authorList>
            <person name="Wang Y.-J."/>
            <person name="Tian T."/>
            <person name="Huang J.-P."/>
            <person name="Huang S.-X."/>
        </authorList>
    </citation>
    <scope>NUCLEOTIDE SEQUENCE [LARGE SCALE GENOMIC DNA]</scope>
    <source>
        <strain evidence="1">KIB-2018</strain>
        <tissue evidence="1">Leaf</tissue>
    </source>
</reference>
<dbReference type="Proteomes" id="UP001159364">
    <property type="component" value="Linkage Group LG03"/>
</dbReference>
<keyword evidence="2" id="KW-1185">Reference proteome</keyword>
<evidence type="ECO:0000313" key="2">
    <source>
        <dbReference type="Proteomes" id="UP001159364"/>
    </source>
</evidence>
<organism evidence="1 2">
    <name type="scientific">Erythroxylum novogranatense</name>
    <dbReference type="NCBI Taxonomy" id="1862640"/>
    <lineage>
        <taxon>Eukaryota</taxon>
        <taxon>Viridiplantae</taxon>
        <taxon>Streptophyta</taxon>
        <taxon>Embryophyta</taxon>
        <taxon>Tracheophyta</taxon>
        <taxon>Spermatophyta</taxon>
        <taxon>Magnoliopsida</taxon>
        <taxon>eudicotyledons</taxon>
        <taxon>Gunneridae</taxon>
        <taxon>Pentapetalae</taxon>
        <taxon>rosids</taxon>
        <taxon>fabids</taxon>
        <taxon>Malpighiales</taxon>
        <taxon>Erythroxylaceae</taxon>
        <taxon>Erythroxylum</taxon>
    </lineage>
</organism>
<evidence type="ECO:0000313" key="1">
    <source>
        <dbReference type="EMBL" id="KAJ8769443.1"/>
    </source>
</evidence>
<comment type="caution">
    <text evidence="1">The sequence shown here is derived from an EMBL/GenBank/DDBJ whole genome shotgun (WGS) entry which is preliminary data.</text>
</comment>
<protein>
    <submittedName>
        <fullName evidence="1">Uncharacterized protein</fullName>
    </submittedName>
</protein>
<sequence length="217" mass="24362">MFLRGFCALEFNQEEEAMTQFQSVTKTLEKWKEYNKKLEYCANGDNTPSQKVLAKGQDSGLRSFSAATPTGHSLVATPEDSDSTLTSNRIEIYMGEDVDVLVAKIEDVEGQSKIGVKSSGSVESILPICALKQVMLVNFKLKKIQLKKKLERMMLMMSLQNLKNLLVVDDLGWINGSEGQDLWQNFSMDEMFSVDELLGAMNSYPLCRDSDTVQHLL</sequence>
<dbReference type="EMBL" id="JAIWQS010000003">
    <property type="protein sequence ID" value="KAJ8769443.1"/>
    <property type="molecule type" value="Genomic_DNA"/>
</dbReference>
<name>A0AAV8TUK0_9ROSI</name>
<proteinExistence type="predicted"/>
<accession>A0AAV8TUK0</accession>
<dbReference type="AlphaFoldDB" id="A0AAV8TUK0"/>
<gene>
    <name evidence="1" type="ORF">K2173_002933</name>
</gene>